<proteinExistence type="predicted"/>
<organism evidence="1 2">
    <name type="scientific">Haemophilus haemolyticus</name>
    <dbReference type="NCBI Taxonomy" id="726"/>
    <lineage>
        <taxon>Bacteria</taxon>
        <taxon>Pseudomonadati</taxon>
        <taxon>Pseudomonadota</taxon>
        <taxon>Gammaproteobacteria</taxon>
        <taxon>Pasteurellales</taxon>
        <taxon>Pasteurellaceae</taxon>
        <taxon>Haemophilus</taxon>
    </lineage>
</organism>
<dbReference type="RefSeq" id="WP_065265134.1">
    <property type="nucleotide sequence ID" value="NZ_QQHW01000001.1"/>
</dbReference>
<comment type="caution">
    <text evidence="1">The sequence shown here is derived from an EMBL/GenBank/DDBJ whole genome shotgun (WGS) entry which is preliminary data.</text>
</comment>
<evidence type="ECO:0000313" key="2">
    <source>
        <dbReference type="Proteomes" id="UP000316282"/>
    </source>
</evidence>
<accession>A0A502LMR6</accession>
<reference evidence="1 2" key="1">
    <citation type="submission" date="2019-01" db="EMBL/GenBank/DDBJ databases">
        <title>Comparative genomic analysis identifies haemin-independent Haemophilus haemolyticus: a formal re-classification of Haemophilus intermedius.</title>
        <authorList>
            <person name="Harris T.M."/>
            <person name="Price E.P."/>
            <person name="Sarovich D.S."/>
            <person name="Norskov-Lauritsen N."/>
            <person name="Beissbarth J."/>
            <person name="Chang A.B."/>
            <person name="Smith-Vaughan H.C."/>
        </authorList>
    </citation>
    <scope>NUCLEOTIDE SEQUENCE [LARGE SCALE GENOMIC DNA]</scope>
    <source>
        <strain evidence="1 2">60982 B Hi-1</strain>
    </source>
</reference>
<name>A0A502LMR6_HAEHA</name>
<dbReference type="Proteomes" id="UP000316282">
    <property type="component" value="Unassembled WGS sequence"/>
</dbReference>
<gene>
    <name evidence="1" type="ORF">EUX52_07880</name>
</gene>
<dbReference type="EMBL" id="SDPD01000009">
    <property type="protein sequence ID" value="TPH20727.1"/>
    <property type="molecule type" value="Genomic_DNA"/>
</dbReference>
<protein>
    <submittedName>
        <fullName evidence="1">Uncharacterized protein</fullName>
    </submittedName>
</protein>
<sequence length="85" mass="9763">MVFDIRISPDGDLLFLCLAKEKVGKKKGNPAFPYFLCSIEFVSRKFSELAALKQTKISYKFNYTKAEKKGLFLSAGKIFKYFYNA</sequence>
<evidence type="ECO:0000313" key="1">
    <source>
        <dbReference type="EMBL" id="TPH20727.1"/>
    </source>
</evidence>
<dbReference type="AlphaFoldDB" id="A0A502LMR6"/>